<sequence>MTRRVSPKSIIREAAIILLSLLVIFTVVKAGPLSPSASPAATSYTLQDIYTRLITNASATAGNHDLNATTTPGATFPTLTSIYNAIPTIYAGDLLASSTYLGVTGTVAVKSGDAAASSHRHHNQ</sequence>
<evidence type="ECO:0000313" key="2">
    <source>
        <dbReference type="Proteomes" id="UP000176493"/>
    </source>
</evidence>
<comment type="caution">
    <text evidence="1">The sequence shown here is derived from an EMBL/GenBank/DDBJ whole genome shotgun (WGS) entry which is preliminary data.</text>
</comment>
<organism evidence="1 2">
    <name type="scientific">Candidatus Taylorbacteria bacterium RIFCSPHIGHO2_02_49_25</name>
    <dbReference type="NCBI Taxonomy" id="1802305"/>
    <lineage>
        <taxon>Bacteria</taxon>
        <taxon>Candidatus Tayloriibacteriota</taxon>
    </lineage>
</organism>
<dbReference type="Proteomes" id="UP000176493">
    <property type="component" value="Unassembled WGS sequence"/>
</dbReference>
<reference evidence="1 2" key="1">
    <citation type="journal article" date="2016" name="Nat. Commun.">
        <title>Thousands of microbial genomes shed light on interconnected biogeochemical processes in an aquifer system.</title>
        <authorList>
            <person name="Anantharaman K."/>
            <person name="Brown C.T."/>
            <person name="Hug L.A."/>
            <person name="Sharon I."/>
            <person name="Castelle C.J."/>
            <person name="Probst A.J."/>
            <person name="Thomas B.C."/>
            <person name="Singh A."/>
            <person name="Wilkins M.J."/>
            <person name="Karaoz U."/>
            <person name="Brodie E.L."/>
            <person name="Williams K.H."/>
            <person name="Hubbard S.S."/>
            <person name="Banfield J.F."/>
        </authorList>
    </citation>
    <scope>NUCLEOTIDE SEQUENCE [LARGE SCALE GENOMIC DNA]</scope>
</reference>
<dbReference type="EMBL" id="MHRJ01000025">
    <property type="protein sequence ID" value="OHA22464.1"/>
    <property type="molecule type" value="Genomic_DNA"/>
</dbReference>
<accession>A0A1G2MFI2</accession>
<evidence type="ECO:0000313" key="1">
    <source>
        <dbReference type="EMBL" id="OHA22464.1"/>
    </source>
</evidence>
<name>A0A1G2MFI2_9BACT</name>
<proteinExistence type="predicted"/>
<protein>
    <submittedName>
        <fullName evidence="1">Uncharacterized protein</fullName>
    </submittedName>
</protein>
<dbReference type="AlphaFoldDB" id="A0A1G2MFI2"/>
<gene>
    <name evidence="1" type="ORF">A2W52_00550</name>
</gene>